<protein>
    <submittedName>
        <fullName evidence="2">Membrane protein</fullName>
    </submittedName>
</protein>
<feature type="transmembrane region" description="Helical" evidence="1">
    <location>
        <begin position="17"/>
        <end position="39"/>
    </location>
</feature>
<dbReference type="Pfam" id="PF06161">
    <property type="entry name" value="DUF975"/>
    <property type="match status" value="1"/>
</dbReference>
<feature type="transmembrane region" description="Helical" evidence="1">
    <location>
        <begin position="69"/>
        <end position="87"/>
    </location>
</feature>
<dbReference type="InterPro" id="IPR010380">
    <property type="entry name" value="DUF975"/>
</dbReference>
<evidence type="ECO:0000256" key="1">
    <source>
        <dbReference type="SAM" id="Phobius"/>
    </source>
</evidence>
<reference evidence="2" key="2">
    <citation type="submission" date="2020-09" db="EMBL/GenBank/DDBJ databases">
        <authorList>
            <person name="Sun Q."/>
            <person name="Ohkuma M."/>
        </authorList>
    </citation>
    <scope>NUCLEOTIDE SEQUENCE</scope>
    <source>
        <strain evidence="2">JCM 15325</strain>
    </source>
</reference>
<evidence type="ECO:0000313" key="3">
    <source>
        <dbReference type="Proteomes" id="UP000654670"/>
    </source>
</evidence>
<sequence length="226" mass="26189">MRISDIKKKARKSLKDYWAVAALLTFLSALIVVGAPYFFEITLCGGVSNWLNNWFLPNQTPSSVQFIELVYSIVLTPLTFSIYWFYLSLSRSENPQLYGVFAVYTDMDKSLKLIWASILVEIYVILWSLLLIVPGIIKSLAYSQTIFILRDHPEYSVSEAITESRKMMDGYKWKYFLLNLSFIGWIFLSVFFTAFIGLLWVIPYIIASFAEFYNELNQKKDSASDF</sequence>
<dbReference type="RefSeq" id="WP_188802032.1">
    <property type="nucleotide sequence ID" value="NZ_BMOK01000003.1"/>
</dbReference>
<keyword evidence="1" id="KW-0472">Membrane</keyword>
<accession>A0A917W115</accession>
<dbReference type="PANTHER" id="PTHR40076">
    <property type="entry name" value="MEMBRANE PROTEIN-RELATED"/>
    <property type="match status" value="1"/>
</dbReference>
<feature type="transmembrane region" description="Helical" evidence="1">
    <location>
        <begin position="182"/>
        <end position="210"/>
    </location>
</feature>
<keyword evidence="1" id="KW-0812">Transmembrane</keyword>
<gene>
    <name evidence="2" type="ORF">GCM10007968_10590</name>
</gene>
<dbReference type="Proteomes" id="UP000654670">
    <property type="component" value="Unassembled WGS sequence"/>
</dbReference>
<comment type="caution">
    <text evidence="2">The sequence shown here is derived from an EMBL/GenBank/DDBJ whole genome shotgun (WGS) entry which is preliminary data.</text>
</comment>
<evidence type="ECO:0000313" key="2">
    <source>
        <dbReference type="EMBL" id="GGL48257.1"/>
    </source>
</evidence>
<proteinExistence type="predicted"/>
<feature type="transmembrane region" description="Helical" evidence="1">
    <location>
        <begin position="113"/>
        <end position="137"/>
    </location>
</feature>
<keyword evidence="1" id="KW-1133">Transmembrane helix</keyword>
<name>A0A917W115_9BACL</name>
<dbReference type="AlphaFoldDB" id="A0A917W115"/>
<keyword evidence="3" id="KW-1185">Reference proteome</keyword>
<dbReference type="PANTHER" id="PTHR40076:SF1">
    <property type="entry name" value="MEMBRANE PROTEIN"/>
    <property type="match status" value="1"/>
</dbReference>
<dbReference type="EMBL" id="BMOK01000003">
    <property type="protein sequence ID" value="GGL48257.1"/>
    <property type="molecule type" value="Genomic_DNA"/>
</dbReference>
<reference evidence="2" key="1">
    <citation type="journal article" date="2014" name="Int. J. Syst. Evol. Microbiol.">
        <title>Complete genome sequence of Corynebacterium casei LMG S-19264T (=DSM 44701T), isolated from a smear-ripened cheese.</title>
        <authorList>
            <consortium name="US DOE Joint Genome Institute (JGI-PGF)"/>
            <person name="Walter F."/>
            <person name="Albersmeier A."/>
            <person name="Kalinowski J."/>
            <person name="Ruckert C."/>
        </authorList>
    </citation>
    <scope>NUCLEOTIDE SEQUENCE</scope>
    <source>
        <strain evidence="2">JCM 15325</strain>
    </source>
</reference>
<organism evidence="2 3">
    <name type="scientific">Sporolactobacillus putidus</name>
    <dbReference type="NCBI Taxonomy" id="492735"/>
    <lineage>
        <taxon>Bacteria</taxon>
        <taxon>Bacillati</taxon>
        <taxon>Bacillota</taxon>
        <taxon>Bacilli</taxon>
        <taxon>Bacillales</taxon>
        <taxon>Sporolactobacillaceae</taxon>
        <taxon>Sporolactobacillus</taxon>
    </lineage>
</organism>